<dbReference type="GO" id="GO:0005886">
    <property type="term" value="C:plasma membrane"/>
    <property type="evidence" value="ECO:0007669"/>
    <property type="project" value="UniProtKB-SubCell"/>
</dbReference>
<keyword evidence="3 5" id="KW-1133">Transmembrane helix</keyword>
<dbReference type="OrthoDB" id="6197550at2"/>
<feature type="transmembrane region" description="Helical" evidence="5">
    <location>
        <begin position="227"/>
        <end position="247"/>
    </location>
</feature>
<dbReference type="InterPro" id="IPR002781">
    <property type="entry name" value="TM_pro_TauE-like"/>
</dbReference>
<dbReference type="Proteomes" id="UP000234328">
    <property type="component" value="Unassembled WGS sequence"/>
</dbReference>
<protein>
    <recommendedName>
        <fullName evidence="5">Probable membrane transporter protein</fullName>
    </recommendedName>
</protein>
<feature type="transmembrane region" description="Helical" evidence="5">
    <location>
        <begin position="129"/>
        <end position="152"/>
    </location>
</feature>
<comment type="similarity">
    <text evidence="5">Belongs to the 4-toluene sulfonate uptake permease (TSUP) (TC 2.A.102) family.</text>
</comment>
<sequence length="248" mass="27120">MNVFVTIFIGASVLVAGFISGAFGMAGGMILMGALLLVLPVPTAMVLHGVTQMTSNGWRGVVWRRYVDFRVFLRFTCGLLAACALFFFVSYVPDRATVLICLGCVPFLVMLVPPTLIPQADRPFGAEICGFLNVLLQFMAGVSGPVLDAFFIRSEFDRRTIVATKAVCQTAAHFAKLIYFLQIGHTLSGEGVDTWIFGLCIFMAVAGTTLSRTILDRLSDTQFRRWTKSILMVVGGAYLAQGIYLYAR</sequence>
<feature type="transmembrane region" description="Helical" evidence="5">
    <location>
        <begin position="195"/>
        <end position="215"/>
    </location>
</feature>
<evidence type="ECO:0000256" key="5">
    <source>
        <dbReference type="RuleBase" id="RU363041"/>
    </source>
</evidence>
<evidence type="ECO:0000256" key="2">
    <source>
        <dbReference type="ARBA" id="ARBA00022692"/>
    </source>
</evidence>
<dbReference type="RefSeq" id="WP_102068629.1">
    <property type="nucleotide sequence ID" value="NZ_PDNV01000002.1"/>
</dbReference>
<comment type="subcellular location">
    <subcellularLocation>
        <location evidence="5">Cell membrane</location>
        <topology evidence="5">Multi-pass membrane protein</topology>
    </subcellularLocation>
    <subcellularLocation>
        <location evidence="1">Membrane</location>
        <topology evidence="1">Multi-pass membrane protein</topology>
    </subcellularLocation>
</comment>
<keyword evidence="7" id="KW-1185">Reference proteome</keyword>
<feature type="transmembrane region" description="Helical" evidence="5">
    <location>
        <begin position="71"/>
        <end position="91"/>
    </location>
</feature>
<evidence type="ECO:0000313" key="6">
    <source>
        <dbReference type="EMBL" id="PLC55305.1"/>
    </source>
</evidence>
<dbReference type="EMBL" id="PDNV01000002">
    <property type="protein sequence ID" value="PLC55305.1"/>
    <property type="molecule type" value="Genomic_DNA"/>
</dbReference>
<keyword evidence="5" id="KW-1003">Cell membrane</keyword>
<reference evidence="6 7" key="1">
    <citation type="submission" date="2017-10" db="EMBL/GenBank/DDBJ databases">
        <title>Two draft genome sequences of Pusillimonas sp. strains isolated from a nitrate- and radionuclide-contaminated groundwater in Russia.</title>
        <authorList>
            <person name="Grouzdev D.S."/>
            <person name="Tourova T.P."/>
            <person name="Goeva M.A."/>
            <person name="Babich T.L."/>
            <person name="Sokolova D.S."/>
            <person name="Abdullin R."/>
            <person name="Poltaraus A.B."/>
            <person name="Toshchakov S.V."/>
            <person name="Nazina T.N."/>
        </authorList>
    </citation>
    <scope>NUCLEOTIDE SEQUENCE [LARGE SCALE GENOMIC DNA]</scope>
    <source>
        <strain evidence="6 7">JR1/69-2-13</strain>
    </source>
</reference>
<dbReference type="AlphaFoldDB" id="A0A2N4UK07"/>
<gene>
    <name evidence="6" type="ORF">CR155_03630</name>
</gene>
<evidence type="ECO:0000256" key="4">
    <source>
        <dbReference type="ARBA" id="ARBA00023136"/>
    </source>
</evidence>
<keyword evidence="4 5" id="KW-0472">Membrane</keyword>
<comment type="caution">
    <text evidence="6">The sequence shown here is derived from an EMBL/GenBank/DDBJ whole genome shotgun (WGS) entry which is preliminary data.</text>
</comment>
<keyword evidence="2 5" id="KW-0812">Transmembrane</keyword>
<organism evidence="6 7">
    <name type="scientific">Pollutimonas nitritireducens</name>
    <dbReference type="NCBI Taxonomy" id="2045209"/>
    <lineage>
        <taxon>Bacteria</taxon>
        <taxon>Pseudomonadati</taxon>
        <taxon>Pseudomonadota</taxon>
        <taxon>Betaproteobacteria</taxon>
        <taxon>Burkholderiales</taxon>
        <taxon>Alcaligenaceae</taxon>
        <taxon>Pollutimonas</taxon>
    </lineage>
</organism>
<name>A0A2N4UK07_9BURK</name>
<evidence type="ECO:0000256" key="3">
    <source>
        <dbReference type="ARBA" id="ARBA00022989"/>
    </source>
</evidence>
<feature type="transmembrane region" description="Helical" evidence="5">
    <location>
        <begin position="5"/>
        <end position="23"/>
    </location>
</feature>
<feature type="transmembrane region" description="Helical" evidence="5">
    <location>
        <begin position="97"/>
        <end position="117"/>
    </location>
</feature>
<dbReference type="Pfam" id="PF01925">
    <property type="entry name" value="TauE"/>
    <property type="match status" value="1"/>
</dbReference>
<proteinExistence type="inferred from homology"/>
<accession>A0A2N4UK07</accession>
<evidence type="ECO:0000256" key="1">
    <source>
        <dbReference type="ARBA" id="ARBA00004141"/>
    </source>
</evidence>
<evidence type="ECO:0000313" key="7">
    <source>
        <dbReference type="Proteomes" id="UP000234328"/>
    </source>
</evidence>
<feature type="transmembrane region" description="Helical" evidence="5">
    <location>
        <begin position="29"/>
        <end position="50"/>
    </location>
</feature>